<keyword evidence="3" id="KW-1185">Reference proteome</keyword>
<dbReference type="InterPro" id="IPR011043">
    <property type="entry name" value="Gal_Oxase/kelch_b-propeller"/>
</dbReference>
<reference evidence="2 3" key="1">
    <citation type="submission" date="2024-01" db="EMBL/GenBank/DDBJ databases">
        <title>The genomes of 5 underutilized Papilionoideae crops provide insights into root nodulation and disease resistanc.</title>
        <authorList>
            <person name="Jiang F."/>
        </authorList>
    </citation>
    <scope>NUCLEOTIDE SEQUENCE [LARGE SCALE GENOMIC DNA]</scope>
    <source>
        <strain evidence="2">LVBAO_FW01</strain>
        <tissue evidence="2">Leaves</tissue>
    </source>
</reference>
<evidence type="ECO:0000313" key="3">
    <source>
        <dbReference type="Proteomes" id="UP001367508"/>
    </source>
</evidence>
<evidence type="ECO:0000313" key="2">
    <source>
        <dbReference type="EMBL" id="KAK7308422.1"/>
    </source>
</evidence>
<dbReference type="InterPro" id="IPR050796">
    <property type="entry name" value="SCF_F-box_component"/>
</dbReference>
<gene>
    <name evidence="2" type="ORF">VNO77_42027</name>
</gene>
<dbReference type="InterPro" id="IPR017451">
    <property type="entry name" value="F-box-assoc_interact_dom"/>
</dbReference>
<dbReference type="NCBIfam" id="TIGR01640">
    <property type="entry name" value="F_box_assoc_1"/>
    <property type="match status" value="1"/>
</dbReference>
<dbReference type="InterPro" id="IPR006527">
    <property type="entry name" value="F-box-assoc_dom_typ1"/>
</dbReference>
<feature type="domain" description="F-box associated beta-propeller type 1" evidence="1">
    <location>
        <begin position="88"/>
        <end position="311"/>
    </location>
</feature>
<proteinExistence type="predicted"/>
<dbReference type="Proteomes" id="UP001367508">
    <property type="component" value="Unassembled WGS sequence"/>
</dbReference>
<dbReference type="PANTHER" id="PTHR31672:SF13">
    <property type="entry name" value="F-BOX PROTEIN CPR30-LIKE"/>
    <property type="match status" value="1"/>
</dbReference>
<evidence type="ECO:0000259" key="1">
    <source>
        <dbReference type="Pfam" id="PF07734"/>
    </source>
</evidence>
<comment type="caution">
    <text evidence="2">The sequence shown here is derived from an EMBL/GenBank/DDBJ whole genome shotgun (WGS) entry which is preliminary data.</text>
</comment>
<dbReference type="InterPro" id="IPR036047">
    <property type="entry name" value="F-box-like_dom_sf"/>
</dbReference>
<organism evidence="2 3">
    <name type="scientific">Canavalia gladiata</name>
    <name type="common">Sword bean</name>
    <name type="synonym">Dolichos gladiatus</name>
    <dbReference type="NCBI Taxonomy" id="3824"/>
    <lineage>
        <taxon>Eukaryota</taxon>
        <taxon>Viridiplantae</taxon>
        <taxon>Streptophyta</taxon>
        <taxon>Embryophyta</taxon>
        <taxon>Tracheophyta</taxon>
        <taxon>Spermatophyta</taxon>
        <taxon>Magnoliopsida</taxon>
        <taxon>eudicotyledons</taxon>
        <taxon>Gunneridae</taxon>
        <taxon>Pentapetalae</taxon>
        <taxon>rosids</taxon>
        <taxon>fabids</taxon>
        <taxon>Fabales</taxon>
        <taxon>Fabaceae</taxon>
        <taxon>Papilionoideae</taxon>
        <taxon>50 kb inversion clade</taxon>
        <taxon>NPAAA clade</taxon>
        <taxon>indigoferoid/millettioid clade</taxon>
        <taxon>Phaseoleae</taxon>
        <taxon>Canavalia</taxon>
    </lineage>
</organism>
<accession>A0AAN9K2J2</accession>
<dbReference type="AlphaFoldDB" id="A0AAN9K2J2"/>
<dbReference type="SUPFAM" id="SSF50965">
    <property type="entry name" value="Galactose oxidase, central domain"/>
    <property type="match status" value="1"/>
</dbReference>
<protein>
    <recommendedName>
        <fullName evidence="1">F-box associated beta-propeller type 1 domain-containing protein</fullName>
    </recommendedName>
</protein>
<dbReference type="EMBL" id="JAYMYQ010000010">
    <property type="protein sequence ID" value="KAK7308422.1"/>
    <property type="molecule type" value="Genomic_DNA"/>
</dbReference>
<sequence length="351" mass="41162">MTWSVGEDLETEILVRLPAKSLMRFRCVQQSWKALFKTYTFVTRHMNTRSIMQKRFMTLHYRPPPGLEPCITVFPSNTDPFQRFEPPFKDLFPRSKTLIYSYNYCNGVLCLRVSNGLSRWFIFWNPCTREVKLSPEPFNHAALWGFGVDPNTNHFKLVRIFRDLPAELYNPNTNFWTLLDDQTPLASFTTGFGYSKQNAFVNGVFHWLIQCDNPFAIILCFSFRDKHFSELKGPIPIFDSDAFHNIAEVDGSIAYVVRSRNPVRFEIWVMDQHHWTKKYNIGPFDPSFRIYCIGTDGTKVLGRKEDQNLMLYDFDARPLHQFQFDGFFSFSFVHNHAPIQKFVESVASLYV</sequence>
<name>A0AAN9K2J2_CANGL</name>
<dbReference type="Pfam" id="PF07734">
    <property type="entry name" value="FBA_1"/>
    <property type="match status" value="1"/>
</dbReference>
<dbReference type="SUPFAM" id="SSF81383">
    <property type="entry name" value="F-box domain"/>
    <property type="match status" value="1"/>
</dbReference>
<dbReference type="PANTHER" id="PTHR31672">
    <property type="entry name" value="BNACNNG10540D PROTEIN"/>
    <property type="match status" value="1"/>
</dbReference>